<name>A0A852ZCI6_9ACTN</name>
<evidence type="ECO:0000313" key="4">
    <source>
        <dbReference type="Proteomes" id="UP000579605"/>
    </source>
</evidence>
<keyword evidence="4" id="KW-1185">Reference proteome</keyword>
<feature type="compositionally biased region" description="Polar residues" evidence="1">
    <location>
        <begin position="76"/>
        <end position="86"/>
    </location>
</feature>
<comment type="caution">
    <text evidence="3">The sequence shown here is derived from an EMBL/GenBank/DDBJ whole genome shotgun (WGS) entry which is preliminary data.</text>
</comment>
<feature type="domain" description="Zinc finger CGNR" evidence="2">
    <location>
        <begin position="135"/>
        <end position="178"/>
    </location>
</feature>
<dbReference type="PANTHER" id="PTHR35525:SF3">
    <property type="entry name" value="BLL6575 PROTEIN"/>
    <property type="match status" value="1"/>
</dbReference>
<evidence type="ECO:0000256" key="1">
    <source>
        <dbReference type="SAM" id="MobiDB-lite"/>
    </source>
</evidence>
<dbReference type="SUPFAM" id="SSF160904">
    <property type="entry name" value="Jann2411-like"/>
    <property type="match status" value="1"/>
</dbReference>
<dbReference type="InterPro" id="IPR010852">
    <property type="entry name" value="ABATE"/>
</dbReference>
<gene>
    <name evidence="3" type="ORF">F4554_002651</name>
</gene>
<evidence type="ECO:0000259" key="2">
    <source>
        <dbReference type="Pfam" id="PF11706"/>
    </source>
</evidence>
<dbReference type="InterPro" id="IPR021005">
    <property type="entry name" value="Znf_CGNR"/>
</dbReference>
<organism evidence="3 4">
    <name type="scientific">Actinopolymorpha rutila</name>
    <dbReference type="NCBI Taxonomy" id="446787"/>
    <lineage>
        <taxon>Bacteria</taxon>
        <taxon>Bacillati</taxon>
        <taxon>Actinomycetota</taxon>
        <taxon>Actinomycetes</taxon>
        <taxon>Propionibacteriales</taxon>
        <taxon>Actinopolymorphaceae</taxon>
        <taxon>Actinopolymorpha</taxon>
    </lineage>
</organism>
<evidence type="ECO:0000313" key="3">
    <source>
        <dbReference type="EMBL" id="NYH90013.1"/>
    </source>
</evidence>
<dbReference type="RefSeq" id="WP_179787643.1">
    <property type="nucleotide sequence ID" value="NZ_BAAARR010000010.1"/>
</dbReference>
<dbReference type="PANTHER" id="PTHR35525">
    <property type="entry name" value="BLL6575 PROTEIN"/>
    <property type="match status" value="1"/>
</dbReference>
<dbReference type="AlphaFoldDB" id="A0A852ZCI6"/>
<dbReference type="EMBL" id="JACBZH010000001">
    <property type="protein sequence ID" value="NYH90013.1"/>
    <property type="molecule type" value="Genomic_DNA"/>
</dbReference>
<proteinExistence type="predicted"/>
<dbReference type="Gene3D" id="1.10.3300.10">
    <property type="entry name" value="Jann2411-like domain"/>
    <property type="match status" value="1"/>
</dbReference>
<dbReference type="Proteomes" id="UP000579605">
    <property type="component" value="Unassembled WGS sequence"/>
</dbReference>
<sequence length="187" mass="20351">MSYDRPAAPEPLARVEEFCNSARFLYDQDAWADLTGAREWLAAHAGPATAGEIDDHGLAELVRLREAIRDHLDGSTAAQVHDTLNTHAERSLRPPRWSPDGMPLIPPAGGSALGEFVGGLLATLALEEVAGRRDRLKVCGSPDCRWVFYDRSPGNKGVWCSMRTCGARHKMRAMRERRSGGSSGGQA</sequence>
<feature type="region of interest" description="Disordered" evidence="1">
    <location>
        <begin position="75"/>
        <end position="101"/>
    </location>
</feature>
<accession>A0A852ZCI6</accession>
<reference evidence="3 4" key="1">
    <citation type="submission" date="2020-07" db="EMBL/GenBank/DDBJ databases">
        <title>Sequencing the genomes of 1000 actinobacteria strains.</title>
        <authorList>
            <person name="Klenk H.-P."/>
        </authorList>
    </citation>
    <scope>NUCLEOTIDE SEQUENCE [LARGE SCALE GENOMIC DNA]</scope>
    <source>
        <strain evidence="3 4">DSM 18448</strain>
    </source>
</reference>
<protein>
    <submittedName>
        <fullName evidence="3">Putative RNA-binding Zn ribbon-like protein</fullName>
    </submittedName>
</protein>
<dbReference type="InterPro" id="IPR023286">
    <property type="entry name" value="ABATE_dom_sf"/>
</dbReference>
<dbReference type="Pfam" id="PF11706">
    <property type="entry name" value="zf-CGNR"/>
    <property type="match status" value="1"/>
</dbReference>